<keyword evidence="2" id="KW-1185">Reference proteome</keyword>
<organism evidence="1 2">
    <name type="scientific">Tianweitania populi</name>
    <dbReference type="NCBI Taxonomy" id="1607949"/>
    <lineage>
        <taxon>Bacteria</taxon>
        <taxon>Pseudomonadati</taxon>
        <taxon>Pseudomonadota</taxon>
        <taxon>Alphaproteobacteria</taxon>
        <taxon>Hyphomicrobiales</taxon>
        <taxon>Phyllobacteriaceae</taxon>
        <taxon>Tianweitania</taxon>
    </lineage>
</organism>
<reference evidence="1" key="1">
    <citation type="journal article" date="2014" name="Int. J. Syst. Evol. Microbiol.">
        <title>Complete genome sequence of Corynebacterium casei LMG S-19264T (=DSM 44701T), isolated from a smear-ripened cheese.</title>
        <authorList>
            <consortium name="US DOE Joint Genome Institute (JGI-PGF)"/>
            <person name="Walter F."/>
            <person name="Albersmeier A."/>
            <person name="Kalinowski J."/>
            <person name="Ruckert C."/>
        </authorList>
    </citation>
    <scope>NUCLEOTIDE SEQUENCE</scope>
    <source>
        <strain evidence="1">KCTC 42249</strain>
    </source>
</reference>
<name>A0A8J3DTX7_9HYPH</name>
<dbReference type="RefSeq" id="WP_189505610.1">
    <property type="nucleotide sequence ID" value="NZ_BMZQ01000002.1"/>
</dbReference>
<dbReference type="Proteomes" id="UP000630142">
    <property type="component" value="Unassembled WGS sequence"/>
</dbReference>
<protein>
    <submittedName>
        <fullName evidence="1">Uncharacterized protein</fullName>
    </submittedName>
</protein>
<proteinExistence type="predicted"/>
<evidence type="ECO:0000313" key="2">
    <source>
        <dbReference type="Proteomes" id="UP000630142"/>
    </source>
</evidence>
<dbReference type="AlphaFoldDB" id="A0A8J3DTX7"/>
<accession>A0A8J3DTX7</accession>
<reference evidence="1" key="2">
    <citation type="submission" date="2020-09" db="EMBL/GenBank/DDBJ databases">
        <authorList>
            <person name="Sun Q."/>
            <person name="Kim S."/>
        </authorList>
    </citation>
    <scope>NUCLEOTIDE SEQUENCE</scope>
    <source>
        <strain evidence="1">KCTC 42249</strain>
    </source>
</reference>
<comment type="caution">
    <text evidence="1">The sequence shown here is derived from an EMBL/GenBank/DDBJ whole genome shotgun (WGS) entry which is preliminary data.</text>
</comment>
<gene>
    <name evidence="1" type="ORF">GCM10016234_31960</name>
</gene>
<dbReference type="EMBL" id="BMZQ01000002">
    <property type="protein sequence ID" value="GHD19832.1"/>
    <property type="molecule type" value="Genomic_DNA"/>
</dbReference>
<sequence length="83" mass="9181">MSSTNEQSAWSVTEAYILLRRTSSRPLSTKAAVAHLRETVSDCEHTDEELVQLIAISAVRHRCPLAFDGPFKPSQAAIEQTIL</sequence>
<evidence type="ECO:0000313" key="1">
    <source>
        <dbReference type="EMBL" id="GHD19832.1"/>
    </source>
</evidence>